<dbReference type="EMBL" id="JAUPFM010000007">
    <property type="protein sequence ID" value="KAK2846703.1"/>
    <property type="molecule type" value="Genomic_DNA"/>
</dbReference>
<name>A0AA88MWC4_CHASR</name>
<gene>
    <name evidence="1" type="ORF">Q5P01_009702</name>
</gene>
<dbReference type="AlphaFoldDB" id="A0AA88MWC4"/>
<proteinExistence type="predicted"/>
<organism evidence="1 2">
    <name type="scientific">Channa striata</name>
    <name type="common">Snakehead murrel</name>
    <name type="synonym">Ophicephalus striatus</name>
    <dbReference type="NCBI Taxonomy" id="64152"/>
    <lineage>
        <taxon>Eukaryota</taxon>
        <taxon>Metazoa</taxon>
        <taxon>Chordata</taxon>
        <taxon>Craniata</taxon>
        <taxon>Vertebrata</taxon>
        <taxon>Euteleostomi</taxon>
        <taxon>Actinopterygii</taxon>
        <taxon>Neopterygii</taxon>
        <taxon>Teleostei</taxon>
        <taxon>Neoteleostei</taxon>
        <taxon>Acanthomorphata</taxon>
        <taxon>Anabantaria</taxon>
        <taxon>Anabantiformes</taxon>
        <taxon>Channoidei</taxon>
        <taxon>Channidae</taxon>
        <taxon>Channa</taxon>
    </lineage>
</organism>
<comment type="caution">
    <text evidence="1">The sequence shown here is derived from an EMBL/GenBank/DDBJ whole genome shotgun (WGS) entry which is preliminary data.</text>
</comment>
<evidence type="ECO:0000313" key="2">
    <source>
        <dbReference type="Proteomes" id="UP001187415"/>
    </source>
</evidence>
<protein>
    <submittedName>
        <fullName evidence="1">Uncharacterized protein</fullName>
    </submittedName>
</protein>
<accession>A0AA88MWC4</accession>
<keyword evidence="2" id="KW-1185">Reference proteome</keyword>
<evidence type="ECO:0000313" key="1">
    <source>
        <dbReference type="EMBL" id="KAK2846703.1"/>
    </source>
</evidence>
<dbReference type="Proteomes" id="UP001187415">
    <property type="component" value="Unassembled WGS sequence"/>
</dbReference>
<sequence length="77" mass="8624">MGMSLCERSTFIVGSELYISGVAERSWSTARAGVKALREKRCRGTTTVHRRATRDSCCCCAERATDRLSESTNQWCE</sequence>
<reference evidence="1" key="1">
    <citation type="submission" date="2023-07" db="EMBL/GenBank/DDBJ databases">
        <title>Chromosome-level Genome Assembly of Striped Snakehead (Channa striata).</title>
        <authorList>
            <person name="Liu H."/>
        </authorList>
    </citation>
    <scope>NUCLEOTIDE SEQUENCE</scope>
    <source>
        <strain evidence="1">Gz</strain>
        <tissue evidence="1">Muscle</tissue>
    </source>
</reference>